<dbReference type="Proteomes" id="UP001234178">
    <property type="component" value="Unassembled WGS sequence"/>
</dbReference>
<name>A0ABQ9YPW0_9CRUS</name>
<proteinExistence type="predicted"/>
<accession>A0ABQ9YPW0</accession>
<dbReference type="EMBL" id="JAOYFB010000001">
    <property type="protein sequence ID" value="KAK4002645.1"/>
    <property type="molecule type" value="Genomic_DNA"/>
</dbReference>
<reference evidence="1 2" key="1">
    <citation type="journal article" date="2023" name="Nucleic Acids Res.">
        <title>The hologenome of Daphnia magna reveals possible DNA methylation and microbiome-mediated evolution of the host genome.</title>
        <authorList>
            <person name="Chaturvedi A."/>
            <person name="Li X."/>
            <person name="Dhandapani V."/>
            <person name="Marshall H."/>
            <person name="Kissane S."/>
            <person name="Cuenca-Cambronero M."/>
            <person name="Asole G."/>
            <person name="Calvet F."/>
            <person name="Ruiz-Romero M."/>
            <person name="Marangio P."/>
            <person name="Guigo R."/>
            <person name="Rago D."/>
            <person name="Mirbahai L."/>
            <person name="Eastwood N."/>
            <person name="Colbourne J.K."/>
            <person name="Zhou J."/>
            <person name="Mallon E."/>
            <person name="Orsini L."/>
        </authorList>
    </citation>
    <scope>NUCLEOTIDE SEQUENCE [LARGE SCALE GENOMIC DNA]</scope>
    <source>
        <strain evidence="1">LRV0_1</strain>
    </source>
</reference>
<sequence length="112" mass="12485">MPTIPTAKEPRFRAFAFKKKGSWNVECDVPVKIRNSSLLLYARRIAGRLDLAVLLPSEGVSKKPTGAIVFVIMRAGGGWREHSDFLLRLPLACCVEMLQGRLNFETTAVLKL</sequence>
<evidence type="ECO:0000313" key="1">
    <source>
        <dbReference type="EMBL" id="KAK4002645.1"/>
    </source>
</evidence>
<evidence type="ECO:0000313" key="2">
    <source>
        <dbReference type="Proteomes" id="UP001234178"/>
    </source>
</evidence>
<organism evidence="1 2">
    <name type="scientific">Daphnia magna</name>
    <dbReference type="NCBI Taxonomy" id="35525"/>
    <lineage>
        <taxon>Eukaryota</taxon>
        <taxon>Metazoa</taxon>
        <taxon>Ecdysozoa</taxon>
        <taxon>Arthropoda</taxon>
        <taxon>Crustacea</taxon>
        <taxon>Branchiopoda</taxon>
        <taxon>Diplostraca</taxon>
        <taxon>Cladocera</taxon>
        <taxon>Anomopoda</taxon>
        <taxon>Daphniidae</taxon>
        <taxon>Daphnia</taxon>
    </lineage>
</organism>
<gene>
    <name evidence="1" type="ORF">OUZ56_004457</name>
</gene>
<keyword evidence="2" id="KW-1185">Reference proteome</keyword>
<comment type="caution">
    <text evidence="1">The sequence shown here is derived from an EMBL/GenBank/DDBJ whole genome shotgun (WGS) entry which is preliminary data.</text>
</comment>
<protein>
    <submittedName>
        <fullName evidence="1">Uncharacterized protein</fullName>
    </submittedName>
</protein>